<dbReference type="Proteomes" id="UP000075515">
    <property type="component" value="Unassembled WGS sequence"/>
</dbReference>
<evidence type="ECO:0000313" key="3">
    <source>
        <dbReference type="Proteomes" id="UP000075515"/>
    </source>
</evidence>
<evidence type="ECO:0000256" key="1">
    <source>
        <dbReference type="SAM" id="MobiDB-lite"/>
    </source>
</evidence>
<organism evidence="2 3">
    <name type="scientific">Sorangium cellulosum</name>
    <name type="common">Polyangium cellulosum</name>
    <dbReference type="NCBI Taxonomy" id="56"/>
    <lineage>
        <taxon>Bacteria</taxon>
        <taxon>Pseudomonadati</taxon>
        <taxon>Myxococcota</taxon>
        <taxon>Polyangia</taxon>
        <taxon>Polyangiales</taxon>
        <taxon>Polyangiaceae</taxon>
        <taxon>Sorangium</taxon>
    </lineage>
</organism>
<dbReference type="EMBL" id="JEMC01003993">
    <property type="protein sequence ID" value="KYF76831.1"/>
    <property type="molecule type" value="Genomic_DNA"/>
</dbReference>
<proteinExistence type="predicted"/>
<gene>
    <name evidence="2" type="ORF">BE18_39450</name>
</gene>
<evidence type="ECO:0000313" key="2">
    <source>
        <dbReference type="EMBL" id="KYF76831.1"/>
    </source>
</evidence>
<dbReference type="AlphaFoldDB" id="A0A150R9J9"/>
<feature type="compositionally biased region" description="Polar residues" evidence="1">
    <location>
        <begin position="36"/>
        <end position="47"/>
    </location>
</feature>
<reference evidence="2 3" key="1">
    <citation type="submission" date="2014-02" db="EMBL/GenBank/DDBJ databases">
        <title>The small core and large imbalanced accessory genome model reveals a collaborative survival strategy of Sorangium cellulosum strains in nature.</title>
        <authorList>
            <person name="Han K."/>
            <person name="Peng R."/>
            <person name="Blom J."/>
            <person name="Li Y.-Z."/>
        </authorList>
    </citation>
    <scope>NUCLEOTIDE SEQUENCE [LARGE SCALE GENOMIC DNA]</scope>
    <source>
        <strain evidence="2 3">So0149</strain>
    </source>
</reference>
<comment type="caution">
    <text evidence="2">The sequence shown here is derived from an EMBL/GenBank/DDBJ whole genome shotgun (WGS) entry which is preliminary data.</text>
</comment>
<name>A0A150R9J9_SORCE</name>
<accession>A0A150R9J9</accession>
<feature type="region of interest" description="Disordered" evidence="1">
    <location>
        <begin position="36"/>
        <end position="70"/>
    </location>
</feature>
<sequence length="85" mass="9002">MGARIQVTGRTKAALDSARDSLALKTSTLPIHALCSASSGSMPSSVKSAVKRETPFHDQNAAPEDSPRKAISTCQEFSANDRQLT</sequence>
<protein>
    <submittedName>
        <fullName evidence="2">Uncharacterized protein</fullName>
    </submittedName>
</protein>